<dbReference type="Gene3D" id="1.10.8.60">
    <property type="match status" value="1"/>
</dbReference>
<dbReference type="GO" id="GO:0006355">
    <property type="term" value="P:regulation of DNA-templated transcription"/>
    <property type="evidence" value="ECO:0007669"/>
    <property type="project" value="InterPro"/>
</dbReference>
<evidence type="ECO:0000256" key="3">
    <source>
        <dbReference type="ARBA" id="ARBA00023015"/>
    </source>
</evidence>
<sequence length="653" mass="72745">MSTRILIVEDEFVVANSLRLLLRKAGYTVSGIATSAEQAYENLQRDKHDLVLLDIRLNGSESGIDLARKLKAENIAFVYLSANSSQKILEEAKKTEPYGFLVKPFREKDLLVALDIAVYLHKNKLESKWQQEALLEKQLLEISQEDSDGKQTFLKIARALRPFIPFDLIVCETRPLSGSDYGYLRVGFDEYQFIGKEELQTISGLKSDALSTMQENSDIAPSVATYYNGVTTDAAPVTPMQTIWLNTFSLESYLVCPVALSNGSWVHYSFYSRRPALYTQSHLAALTHFGSGLTSVTEKLVRSVPSFTSTMPLSADRQQEKAEDHQGTVSEFKRIIGNHPLLLAALDLVTQVAPYKTSVLLLGESGTGKESIAQAIHSLSARRDGPFIKVNCAAIPASLIESELFGHEKGAFTGAIEKRKGKFEQAHEGTLFLDEIGEMPLDMQVQLLRVLQEKEIDPVGSKSPRKVDVRIVAATNRNLEREVAEGRFRLDLYYRLNVFPITLPPLRERKSDIQALAVYFANRFCNEFKKNFNGLSAAMIAELQAYSWPGNIRELENVLERSVILNDGQSELELKQSLLGTADRAAGKAEIETLGDVRRIQQETEREYLISVLKKTNGLIRGANGAAELLKIKPTTLEARLAKLGIQRGDLGN</sequence>
<evidence type="ECO:0000256" key="1">
    <source>
        <dbReference type="ARBA" id="ARBA00022741"/>
    </source>
</evidence>
<dbReference type="InterPro" id="IPR003593">
    <property type="entry name" value="AAA+_ATPase"/>
</dbReference>
<gene>
    <name evidence="9" type="ORF">GJJ30_01225</name>
</gene>
<dbReference type="PROSITE" id="PS00688">
    <property type="entry name" value="SIGMA54_INTERACT_3"/>
    <property type="match status" value="1"/>
</dbReference>
<keyword evidence="4" id="KW-0238">DNA-binding</keyword>
<dbReference type="AlphaFoldDB" id="A0A7K0EEL2"/>
<feature type="domain" description="Sigma-54 factor interaction" evidence="7">
    <location>
        <begin position="335"/>
        <end position="564"/>
    </location>
</feature>
<evidence type="ECO:0000313" key="9">
    <source>
        <dbReference type="EMBL" id="MRS59896.1"/>
    </source>
</evidence>
<reference evidence="9 10" key="1">
    <citation type="journal article" date="2018" name="Antonie Van Leeuwenhoek">
        <title>Larkinella terrae sp. nov., isolated from soil on Jeju Island, South Korea.</title>
        <authorList>
            <person name="Ten L.N."/>
            <person name="Jeon J."/>
            <person name="Park S.J."/>
            <person name="Park S."/>
            <person name="Lee S.Y."/>
            <person name="Kim M.K."/>
            <person name="Jung H.Y."/>
        </authorList>
    </citation>
    <scope>NUCLEOTIDE SEQUENCE [LARGE SCALE GENOMIC DNA]</scope>
    <source>
        <strain evidence="9 10">KCTC 52001</strain>
    </source>
</reference>
<dbReference type="SMART" id="SM00382">
    <property type="entry name" value="AAA"/>
    <property type="match status" value="1"/>
</dbReference>
<dbReference type="Pfam" id="PF00072">
    <property type="entry name" value="Response_reg"/>
    <property type="match status" value="1"/>
</dbReference>
<keyword evidence="5" id="KW-0804">Transcription</keyword>
<dbReference type="InterPro" id="IPR058031">
    <property type="entry name" value="AAA_lid_NorR"/>
</dbReference>
<keyword evidence="10" id="KW-1185">Reference proteome</keyword>
<dbReference type="OrthoDB" id="9782110at2"/>
<dbReference type="GO" id="GO:0000160">
    <property type="term" value="P:phosphorelay signal transduction system"/>
    <property type="evidence" value="ECO:0007669"/>
    <property type="project" value="InterPro"/>
</dbReference>
<dbReference type="SMART" id="SM00448">
    <property type="entry name" value="REC"/>
    <property type="match status" value="1"/>
</dbReference>
<evidence type="ECO:0000256" key="6">
    <source>
        <dbReference type="PROSITE-ProRule" id="PRU00169"/>
    </source>
</evidence>
<feature type="domain" description="Response regulatory" evidence="8">
    <location>
        <begin position="4"/>
        <end position="118"/>
    </location>
</feature>
<feature type="modified residue" description="4-aspartylphosphate" evidence="6">
    <location>
        <position position="54"/>
    </location>
</feature>
<evidence type="ECO:0000256" key="2">
    <source>
        <dbReference type="ARBA" id="ARBA00022840"/>
    </source>
</evidence>
<evidence type="ECO:0000259" key="7">
    <source>
        <dbReference type="PROSITE" id="PS50045"/>
    </source>
</evidence>
<dbReference type="CDD" id="cd00009">
    <property type="entry name" value="AAA"/>
    <property type="match status" value="1"/>
</dbReference>
<dbReference type="InterPro" id="IPR027417">
    <property type="entry name" value="P-loop_NTPase"/>
</dbReference>
<dbReference type="RefSeq" id="WP_154172322.1">
    <property type="nucleotide sequence ID" value="NZ_WJXZ01000001.1"/>
</dbReference>
<keyword evidence="2" id="KW-0067">ATP-binding</keyword>
<dbReference type="InterPro" id="IPR025944">
    <property type="entry name" value="Sigma_54_int_dom_CS"/>
</dbReference>
<evidence type="ECO:0000256" key="4">
    <source>
        <dbReference type="ARBA" id="ARBA00023125"/>
    </source>
</evidence>
<dbReference type="PROSITE" id="PS00676">
    <property type="entry name" value="SIGMA54_INTERACT_2"/>
    <property type="match status" value="1"/>
</dbReference>
<dbReference type="Pfam" id="PF25601">
    <property type="entry name" value="AAA_lid_14"/>
    <property type="match status" value="1"/>
</dbReference>
<dbReference type="FunFam" id="3.40.50.300:FF:000006">
    <property type="entry name" value="DNA-binding transcriptional regulator NtrC"/>
    <property type="match status" value="1"/>
</dbReference>
<dbReference type="Gene3D" id="3.40.50.300">
    <property type="entry name" value="P-loop containing nucleotide triphosphate hydrolases"/>
    <property type="match status" value="1"/>
</dbReference>
<dbReference type="SUPFAM" id="SSF52540">
    <property type="entry name" value="P-loop containing nucleoside triphosphate hydrolases"/>
    <property type="match status" value="1"/>
</dbReference>
<dbReference type="PROSITE" id="PS50045">
    <property type="entry name" value="SIGMA54_INTERACT_4"/>
    <property type="match status" value="1"/>
</dbReference>
<dbReference type="GO" id="GO:0003677">
    <property type="term" value="F:DNA binding"/>
    <property type="evidence" value="ECO:0007669"/>
    <property type="project" value="UniProtKB-KW"/>
</dbReference>
<dbReference type="Pfam" id="PF00158">
    <property type="entry name" value="Sigma54_activat"/>
    <property type="match status" value="1"/>
</dbReference>
<dbReference type="InterPro" id="IPR025662">
    <property type="entry name" value="Sigma_54_int_dom_ATP-bd_1"/>
</dbReference>
<dbReference type="InterPro" id="IPR011006">
    <property type="entry name" value="CheY-like_superfamily"/>
</dbReference>
<keyword evidence="3" id="KW-0805">Transcription regulation</keyword>
<dbReference type="Gene3D" id="1.10.10.60">
    <property type="entry name" value="Homeodomain-like"/>
    <property type="match status" value="1"/>
</dbReference>
<name>A0A7K0EEL2_9BACT</name>
<evidence type="ECO:0000313" key="10">
    <source>
        <dbReference type="Proteomes" id="UP000441754"/>
    </source>
</evidence>
<dbReference type="PROSITE" id="PS50110">
    <property type="entry name" value="RESPONSE_REGULATORY"/>
    <property type="match status" value="1"/>
</dbReference>
<evidence type="ECO:0000256" key="5">
    <source>
        <dbReference type="ARBA" id="ARBA00023163"/>
    </source>
</evidence>
<proteinExistence type="predicted"/>
<accession>A0A7K0EEL2</accession>
<dbReference type="EMBL" id="WJXZ01000001">
    <property type="protein sequence ID" value="MRS59896.1"/>
    <property type="molecule type" value="Genomic_DNA"/>
</dbReference>
<dbReference type="Gene3D" id="3.40.50.2300">
    <property type="match status" value="1"/>
</dbReference>
<organism evidence="9 10">
    <name type="scientific">Larkinella terrae</name>
    <dbReference type="NCBI Taxonomy" id="2025311"/>
    <lineage>
        <taxon>Bacteria</taxon>
        <taxon>Pseudomonadati</taxon>
        <taxon>Bacteroidota</taxon>
        <taxon>Cytophagia</taxon>
        <taxon>Cytophagales</taxon>
        <taxon>Spirosomataceae</taxon>
        <taxon>Larkinella</taxon>
    </lineage>
</organism>
<dbReference type="InterPro" id="IPR002078">
    <property type="entry name" value="Sigma_54_int"/>
</dbReference>
<dbReference type="CDD" id="cd17534">
    <property type="entry name" value="REC_DC-like"/>
    <property type="match status" value="1"/>
</dbReference>
<comment type="caution">
    <text evidence="9">The sequence shown here is derived from an EMBL/GenBank/DDBJ whole genome shotgun (WGS) entry which is preliminary data.</text>
</comment>
<protein>
    <submittedName>
        <fullName evidence="9">Response regulator</fullName>
    </submittedName>
</protein>
<dbReference type="PANTHER" id="PTHR32071">
    <property type="entry name" value="TRANSCRIPTIONAL REGULATORY PROTEIN"/>
    <property type="match status" value="1"/>
</dbReference>
<dbReference type="PANTHER" id="PTHR32071:SF117">
    <property type="entry name" value="PTS-DEPENDENT DIHYDROXYACETONE KINASE OPERON REGULATORY PROTEIN-RELATED"/>
    <property type="match status" value="1"/>
</dbReference>
<dbReference type="Proteomes" id="UP000441754">
    <property type="component" value="Unassembled WGS sequence"/>
</dbReference>
<dbReference type="SUPFAM" id="SSF52172">
    <property type="entry name" value="CheY-like"/>
    <property type="match status" value="1"/>
</dbReference>
<dbReference type="PROSITE" id="PS00675">
    <property type="entry name" value="SIGMA54_INTERACT_1"/>
    <property type="match status" value="1"/>
</dbReference>
<dbReference type="InterPro" id="IPR025943">
    <property type="entry name" value="Sigma_54_int_dom_ATP-bd_2"/>
</dbReference>
<keyword evidence="1" id="KW-0547">Nucleotide-binding</keyword>
<dbReference type="InterPro" id="IPR001789">
    <property type="entry name" value="Sig_transdc_resp-reg_receiver"/>
</dbReference>
<evidence type="ECO:0000259" key="8">
    <source>
        <dbReference type="PROSITE" id="PS50110"/>
    </source>
</evidence>
<keyword evidence="6" id="KW-0597">Phosphoprotein</keyword>
<dbReference type="GO" id="GO:0005524">
    <property type="term" value="F:ATP binding"/>
    <property type="evidence" value="ECO:0007669"/>
    <property type="project" value="UniProtKB-KW"/>
</dbReference>